<evidence type="ECO:0000313" key="14">
    <source>
        <dbReference type="Ensembl" id="ENSCSRP00000010652.1"/>
    </source>
</evidence>
<evidence type="ECO:0000256" key="8">
    <source>
        <dbReference type="ARBA" id="ARBA00058074"/>
    </source>
</evidence>
<proteinExistence type="predicted"/>
<evidence type="ECO:0000256" key="11">
    <source>
        <dbReference type="PROSITE-ProRule" id="PRU00196"/>
    </source>
</evidence>
<dbReference type="SMART" id="SM00202">
    <property type="entry name" value="SR"/>
    <property type="match status" value="3"/>
</dbReference>
<evidence type="ECO:0000256" key="10">
    <source>
        <dbReference type="ARBA" id="ARBA00069168"/>
    </source>
</evidence>
<evidence type="ECO:0000256" key="7">
    <source>
        <dbReference type="ARBA" id="ARBA00023180"/>
    </source>
</evidence>
<dbReference type="PANTHER" id="PTHR48071:SF15">
    <property type="entry name" value="SRCR DOMAIN-CONTAINING PROTEIN"/>
    <property type="match status" value="1"/>
</dbReference>
<dbReference type="InterPro" id="IPR001190">
    <property type="entry name" value="SRCR"/>
</dbReference>
<comment type="subunit">
    <text evidence="9">Interacts with LGALS1 and laminin.</text>
</comment>
<evidence type="ECO:0000256" key="4">
    <source>
        <dbReference type="ARBA" id="ARBA00022737"/>
    </source>
</evidence>
<evidence type="ECO:0000259" key="13">
    <source>
        <dbReference type="PROSITE" id="PS50287"/>
    </source>
</evidence>
<evidence type="ECO:0000256" key="1">
    <source>
        <dbReference type="ARBA" id="ARBA00004613"/>
    </source>
</evidence>
<sequence length="344" mass="37644">MDLRLCLLLCFAADVGVSSSAVRLVGGPHRCAGRVEVRLDGRWGTVCDDGWDLGDVAVLCRQLGCGPAMEALSGTVFGPGPESDPVLMLNVECQGTEVALGNCLYTPPRDMCQHDEDAGARCQAVELPEPPVRLVGNGTRCSGQVEIYHDGRWGAVCGLGWDLTDAKVLCRELGCGRPRYVTHHCSKLSRSSAPILLGQLECTGQEASLTECRVQAWEGRRCPHHRDTGVMCQEPFALQLVNGPSKCSGRLEVRYDGLWGTVCDDDWSEFNAQVVCRELGCGPAEPLARKLQDRPRFGQGTGKIWLDDIRCKGTEETLQNCAHRLWSYHDCTHQEDISVVCQDT</sequence>
<keyword evidence="6" id="KW-0675">Receptor</keyword>
<dbReference type="InterPro" id="IPR036772">
    <property type="entry name" value="SRCR-like_dom_sf"/>
</dbReference>
<evidence type="ECO:0000256" key="6">
    <source>
        <dbReference type="ARBA" id="ARBA00023170"/>
    </source>
</evidence>
<dbReference type="PROSITE" id="PS50287">
    <property type="entry name" value="SRCR_2"/>
    <property type="match status" value="3"/>
</dbReference>
<dbReference type="Gene3D" id="3.10.250.10">
    <property type="entry name" value="SRCR-like domain"/>
    <property type="match status" value="3"/>
</dbReference>
<keyword evidence="3 12" id="KW-0732">Signal</keyword>
<dbReference type="SUPFAM" id="SSF56487">
    <property type="entry name" value="SRCR-like"/>
    <property type="match status" value="3"/>
</dbReference>
<protein>
    <recommendedName>
        <fullName evidence="10">Soluble scavenger receptor cysteine-rich domain-containing protein SSC5D</fullName>
    </recommendedName>
</protein>
<feature type="disulfide bond" evidence="11">
    <location>
        <begin position="202"/>
        <end position="212"/>
    </location>
</feature>
<dbReference type="GO" id="GO:0005615">
    <property type="term" value="C:extracellular space"/>
    <property type="evidence" value="ECO:0007669"/>
    <property type="project" value="TreeGrafter"/>
</dbReference>
<feature type="domain" description="SRCR" evidence="13">
    <location>
        <begin position="132"/>
        <end position="233"/>
    </location>
</feature>
<dbReference type="PRINTS" id="PR00258">
    <property type="entry name" value="SPERACTRCPTR"/>
</dbReference>
<dbReference type="GO" id="GO:0004252">
    <property type="term" value="F:serine-type endopeptidase activity"/>
    <property type="evidence" value="ECO:0007669"/>
    <property type="project" value="TreeGrafter"/>
</dbReference>
<comment type="function">
    <text evidence="8">Binds to extracellular matrix proteins. Binds to pathogen-associated molecular patterns (PAMPs) present on the cell walls of Gram-positive and Gram-negative bacteria and fungi, behaving as a pattern recognition receptor (PRR). Induces bacterial and fungal aggregation and subsequent inhibition of PAMP-induced cytokine release. Does not possess intrinsic bactericidal activity. May play a role in the innate defense and homeostasis of certain epithelial surfaces.</text>
</comment>
<feature type="domain" description="SRCR" evidence="13">
    <location>
        <begin position="22"/>
        <end position="123"/>
    </location>
</feature>
<dbReference type="PROSITE" id="PS00420">
    <property type="entry name" value="SRCR_1"/>
    <property type="match status" value="3"/>
</dbReference>
<dbReference type="GO" id="GO:0031638">
    <property type="term" value="P:zymogen activation"/>
    <property type="evidence" value="ECO:0007669"/>
    <property type="project" value="TreeGrafter"/>
</dbReference>
<organism evidence="14 15">
    <name type="scientific">Chelydra serpentina</name>
    <name type="common">Snapping turtle</name>
    <name type="synonym">Testudo serpentina</name>
    <dbReference type="NCBI Taxonomy" id="8475"/>
    <lineage>
        <taxon>Eukaryota</taxon>
        <taxon>Metazoa</taxon>
        <taxon>Chordata</taxon>
        <taxon>Craniata</taxon>
        <taxon>Vertebrata</taxon>
        <taxon>Euteleostomi</taxon>
        <taxon>Archelosauria</taxon>
        <taxon>Testudinata</taxon>
        <taxon>Testudines</taxon>
        <taxon>Cryptodira</taxon>
        <taxon>Durocryptodira</taxon>
        <taxon>Americhelydia</taxon>
        <taxon>Chelydroidea</taxon>
        <taxon>Chelydridae</taxon>
        <taxon>Chelydra</taxon>
    </lineage>
</organism>
<dbReference type="Proteomes" id="UP000694403">
    <property type="component" value="Unplaced"/>
</dbReference>
<accession>A0A8C3S9K9</accession>
<evidence type="ECO:0000256" key="3">
    <source>
        <dbReference type="ARBA" id="ARBA00022729"/>
    </source>
</evidence>
<comment type="subcellular location">
    <subcellularLocation>
        <location evidence="1">Secreted</location>
    </subcellularLocation>
</comment>
<keyword evidence="15" id="KW-1185">Reference proteome</keyword>
<dbReference type="AlphaFoldDB" id="A0A8C3S9K9"/>
<feature type="chain" id="PRO_5034474725" description="Soluble scavenger receptor cysteine-rich domain-containing protein SSC5D" evidence="12">
    <location>
        <begin position="21"/>
        <end position="344"/>
    </location>
</feature>
<feature type="disulfide bond" evidence="11">
    <location>
        <begin position="311"/>
        <end position="321"/>
    </location>
</feature>
<evidence type="ECO:0000256" key="5">
    <source>
        <dbReference type="ARBA" id="ARBA00023157"/>
    </source>
</evidence>
<feature type="disulfide bond" evidence="11">
    <location>
        <begin position="93"/>
        <end position="103"/>
    </location>
</feature>
<reference evidence="14" key="2">
    <citation type="submission" date="2025-09" db="UniProtKB">
        <authorList>
            <consortium name="Ensembl"/>
        </authorList>
    </citation>
    <scope>IDENTIFICATION</scope>
</reference>
<feature type="signal peptide" evidence="12">
    <location>
        <begin position="1"/>
        <end position="20"/>
    </location>
</feature>
<keyword evidence="4" id="KW-0677">Repeat</keyword>
<dbReference type="Ensembl" id="ENSCSRT00000011048.1">
    <property type="protein sequence ID" value="ENSCSRP00000010652.1"/>
    <property type="gene ID" value="ENSCSRG00000007984.1"/>
</dbReference>
<evidence type="ECO:0000313" key="15">
    <source>
        <dbReference type="Proteomes" id="UP000694403"/>
    </source>
</evidence>
<keyword evidence="7" id="KW-0325">Glycoprotein</keyword>
<keyword evidence="5 11" id="KW-1015">Disulfide bond</keyword>
<feature type="domain" description="SRCR" evidence="13">
    <location>
        <begin position="238"/>
        <end position="342"/>
    </location>
</feature>
<dbReference type="FunFam" id="3.10.250.10:FF:000042">
    <property type="entry name" value="Lysyl oxidase-like 2"/>
    <property type="match status" value="1"/>
</dbReference>
<comment type="caution">
    <text evidence="11">Lacks conserved residue(s) required for the propagation of feature annotation.</text>
</comment>
<dbReference type="PANTHER" id="PTHR48071">
    <property type="entry name" value="SRCR DOMAIN-CONTAINING PROTEIN"/>
    <property type="match status" value="1"/>
</dbReference>
<reference evidence="14" key="1">
    <citation type="submission" date="2025-08" db="UniProtKB">
        <authorList>
            <consortium name="Ensembl"/>
        </authorList>
    </citation>
    <scope>IDENTIFICATION</scope>
</reference>
<dbReference type="GO" id="GO:0005886">
    <property type="term" value="C:plasma membrane"/>
    <property type="evidence" value="ECO:0007669"/>
    <property type="project" value="TreeGrafter"/>
</dbReference>
<evidence type="ECO:0000256" key="2">
    <source>
        <dbReference type="ARBA" id="ARBA00022525"/>
    </source>
</evidence>
<keyword evidence="2" id="KW-0964">Secreted</keyword>
<dbReference type="FunFam" id="3.10.250.10:FF:000007">
    <property type="entry name" value="Soluble scavenger receptor cysteine-rich domain-containing protein SSC5D"/>
    <property type="match status" value="1"/>
</dbReference>
<evidence type="ECO:0000256" key="9">
    <source>
        <dbReference type="ARBA" id="ARBA00064153"/>
    </source>
</evidence>
<dbReference type="Pfam" id="PF00530">
    <property type="entry name" value="SRCR"/>
    <property type="match status" value="3"/>
</dbReference>
<evidence type="ECO:0000256" key="12">
    <source>
        <dbReference type="SAM" id="SignalP"/>
    </source>
</evidence>
<name>A0A8C3S9K9_CHESE</name>
<dbReference type="FunFam" id="3.10.250.10:FF:000001">
    <property type="entry name" value="Lysyl oxidase 4 isoform X1"/>
    <property type="match status" value="1"/>
</dbReference>